<feature type="domain" description="BAR" evidence="17">
    <location>
        <begin position="14"/>
        <end position="248"/>
    </location>
</feature>
<evidence type="ECO:0000256" key="6">
    <source>
        <dbReference type="ARBA" id="ARBA00022753"/>
    </source>
</evidence>
<dbReference type="PANTHER" id="PTHR14130:SF13">
    <property type="entry name" value="RHO GTPASE-ACTIVATING PROTEIN 44"/>
    <property type="match status" value="1"/>
</dbReference>
<evidence type="ECO:0000256" key="13">
    <source>
        <dbReference type="ARBA" id="ARBA00074989"/>
    </source>
</evidence>
<feature type="compositionally biased region" description="Polar residues" evidence="15">
    <location>
        <begin position="454"/>
        <end position="463"/>
    </location>
</feature>
<dbReference type="InterPro" id="IPR008936">
    <property type="entry name" value="Rho_GTPase_activation_prot"/>
</dbReference>
<dbReference type="SMART" id="SM00324">
    <property type="entry name" value="RhoGAP"/>
    <property type="match status" value="1"/>
</dbReference>
<evidence type="ECO:0000256" key="2">
    <source>
        <dbReference type="ARBA" id="ARBA00004279"/>
    </source>
</evidence>
<dbReference type="Gene3D" id="1.10.555.10">
    <property type="entry name" value="Rho GTPase activation protein"/>
    <property type="match status" value="1"/>
</dbReference>
<comment type="function">
    <text evidence="10">GTPase-activating protein (GAP) that stimulates the GTPase activity of Rho-type GTPases. Thereby, controls Rho-type GTPases cycling between their active GTP-bound and inactive GDP-bound states. Acts as a GAP at least for CDC42 and RAC1. In neurons, is involved in dendritic spine formation and synaptic plasticity in a specific RAC1-GAP activity. Limits the initiation of exploratory dendritic filopodia. Recruited to actin-patches that seed filopodia, binds specifically to plasma membrane sections that are deformed inward by acto-myosin mediated contractile forces. Acts through GAP activity on RAC1 to reduce actin polymerization necessary for filopodia formation. In association with SHANK3, promotes GRIA1 exocytosis from recycling endosomes and spine morphological changes associated to long-term potentiation.</text>
</comment>
<dbReference type="Pfam" id="PF00620">
    <property type="entry name" value="RhoGAP"/>
    <property type="match status" value="1"/>
</dbReference>
<proteinExistence type="predicted"/>
<name>A0A671Z066_SPAAU</name>
<keyword evidence="7" id="KW-0770">Synapse</keyword>
<dbReference type="GO" id="GO:0031256">
    <property type="term" value="C:leading edge membrane"/>
    <property type="evidence" value="ECO:0007669"/>
    <property type="project" value="TreeGrafter"/>
</dbReference>
<feature type="region of interest" description="Disordered" evidence="15">
    <location>
        <begin position="454"/>
        <end position="482"/>
    </location>
</feature>
<gene>
    <name evidence="18" type="primary">ARHGAP44</name>
    <name evidence="18" type="synonym">arhgap44a</name>
</gene>
<dbReference type="FunFam" id="1.20.1270.60:FF:000018">
    <property type="entry name" value="Rho GTPase activating protein 44"/>
    <property type="match status" value="1"/>
</dbReference>
<dbReference type="GO" id="GO:0098887">
    <property type="term" value="P:neurotransmitter receptor transport, endosome to postsynaptic membrane"/>
    <property type="evidence" value="ECO:0007669"/>
    <property type="project" value="TreeGrafter"/>
</dbReference>
<evidence type="ECO:0000256" key="9">
    <source>
        <dbReference type="ARBA" id="ARBA00034106"/>
    </source>
</evidence>
<dbReference type="GO" id="GO:0055037">
    <property type="term" value="C:recycling endosome"/>
    <property type="evidence" value="ECO:0007669"/>
    <property type="project" value="UniProtKB-SubCell"/>
</dbReference>
<evidence type="ECO:0000259" key="17">
    <source>
        <dbReference type="PROSITE" id="PS51021"/>
    </source>
</evidence>
<dbReference type="GO" id="GO:0005096">
    <property type="term" value="F:GTPase activator activity"/>
    <property type="evidence" value="ECO:0007669"/>
    <property type="project" value="UniProtKB-KW"/>
</dbReference>
<evidence type="ECO:0000256" key="12">
    <source>
        <dbReference type="ARBA" id="ARBA00070278"/>
    </source>
</evidence>
<reference evidence="18" key="3">
    <citation type="submission" date="2025-09" db="UniProtKB">
        <authorList>
            <consortium name="Ensembl"/>
        </authorList>
    </citation>
    <scope>IDENTIFICATION</scope>
</reference>
<dbReference type="InterPro" id="IPR004148">
    <property type="entry name" value="BAR_dom"/>
</dbReference>
<dbReference type="PROSITE" id="PS51021">
    <property type="entry name" value="BAR"/>
    <property type="match status" value="1"/>
</dbReference>
<evidence type="ECO:0000256" key="3">
    <source>
        <dbReference type="ARBA" id="ARBA00004552"/>
    </source>
</evidence>
<dbReference type="FunFam" id="1.10.555.10:FF:000001">
    <property type="entry name" value="Rho GTPase activating protein 44"/>
    <property type="match status" value="1"/>
</dbReference>
<dbReference type="InterPro" id="IPR000198">
    <property type="entry name" value="RhoGAP_dom"/>
</dbReference>
<dbReference type="GO" id="GO:0048786">
    <property type="term" value="C:presynaptic active zone"/>
    <property type="evidence" value="ECO:0007669"/>
    <property type="project" value="TreeGrafter"/>
</dbReference>
<evidence type="ECO:0000313" key="18">
    <source>
        <dbReference type="Ensembl" id="ENSSAUP00010068431.1"/>
    </source>
</evidence>
<evidence type="ECO:0000256" key="14">
    <source>
        <dbReference type="ARBA" id="ARBA00076927"/>
    </source>
</evidence>
<dbReference type="Gene3D" id="1.20.1270.60">
    <property type="entry name" value="Arfaptin homology (AH) domain/BAR domain"/>
    <property type="match status" value="1"/>
</dbReference>
<dbReference type="InterPro" id="IPR027267">
    <property type="entry name" value="AH/BAR_dom_sf"/>
</dbReference>
<dbReference type="GeneTree" id="ENSGT00940000157296"/>
<dbReference type="SUPFAM" id="SSF48350">
    <property type="entry name" value="GTPase activation domain, GAP"/>
    <property type="match status" value="1"/>
</dbReference>
<feature type="domain" description="Rho-GAP" evidence="16">
    <location>
        <begin position="254"/>
        <end position="435"/>
    </location>
</feature>
<accession>A0A671Z066</accession>
<dbReference type="GO" id="GO:0098886">
    <property type="term" value="P:modification of dendritic spine"/>
    <property type="evidence" value="ECO:0007669"/>
    <property type="project" value="TreeGrafter"/>
</dbReference>
<dbReference type="GO" id="GO:0043197">
    <property type="term" value="C:dendritic spine"/>
    <property type="evidence" value="ECO:0007669"/>
    <property type="project" value="UniProtKB-SubCell"/>
</dbReference>
<dbReference type="AlphaFoldDB" id="A0A671Z066"/>
<keyword evidence="5" id="KW-0597">Phosphoprotein</keyword>
<organism evidence="18 19">
    <name type="scientific">Sparus aurata</name>
    <name type="common">Gilthead sea bream</name>
    <dbReference type="NCBI Taxonomy" id="8175"/>
    <lineage>
        <taxon>Eukaryota</taxon>
        <taxon>Metazoa</taxon>
        <taxon>Chordata</taxon>
        <taxon>Craniata</taxon>
        <taxon>Vertebrata</taxon>
        <taxon>Euteleostomi</taxon>
        <taxon>Actinopterygii</taxon>
        <taxon>Neopterygii</taxon>
        <taxon>Teleostei</taxon>
        <taxon>Neoteleostei</taxon>
        <taxon>Acanthomorphata</taxon>
        <taxon>Eupercaria</taxon>
        <taxon>Spariformes</taxon>
        <taxon>Sparidae</taxon>
        <taxon>Sparus</taxon>
    </lineage>
</organism>
<keyword evidence="8" id="KW-0966">Cell projection</keyword>
<reference evidence="18" key="1">
    <citation type="submission" date="2021-04" db="EMBL/GenBank/DDBJ databases">
        <authorList>
            <consortium name="Wellcome Sanger Institute Data Sharing"/>
        </authorList>
    </citation>
    <scope>NUCLEOTIDE SEQUENCE [LARGE SCALE GENOMIC DNA]</scope>
</reference>
<evidence type="ECO:0000256" key="11">
    <source>
        <dbReference type="ARBA" id="ARBA00063387"/>
    </source>
</evidence>
<comment type="subunit">
    <text evidence="11">Interacts with BST2 (via cytoplasmic domain). Interacts (probably via PDZ-binding motif) with SHANK3 (via PDZ domain); the interaction takes place in dendritic spines and promotes GRIA1 exocytosis.</text>
</comment>
<dbReference type="GO" id="GO:0061001">
    <property type="term" value="P:regulation of dendritic spine morphogenesis"/>
    <property type="evidence" value="ECO:0007669"/>
    <property type="project" value="TreeGrafter"/>
</dbReference>
<keyword evidence="6" id="KW-0967">Endosome</keyword>
<dbReference type="GO" id="GO:0032956">
    <property type="term" value="P:regulation of actin cytoskeleton organization"/>
    <property type="evidence" value="ECO:0007669"/>
    <property type="project" value="TreeGrafter"/>
</dbReference>
<dbReference type="InterPro" id="IPR047165">
    <property type="entry name" value="RHG17/44/SH3BP1-like"/>
</dbReference>
<dbReference type="GO" id="GO:0007165">
    <property type="term" value="P:signal transduction"/>
    <property type="evidence" value="ECO:0007669"/>
    <property type="project" value="InterPro"/>
</dbReference>
<evidence type="ECO:0000256" key="1">
    <source>
        <dbReference type="ARBA" id="ARBA00004172"/>
    </source>
</evidence>
<dbReference type="Pfam" id="PF03114">
    <property type="entry name" value="BAR"/>
    <property type="match status" value="1"/>
</dbReference>
<dbReference type="PANTHER" id="PTHR14130">
    <property type="entry name" value="3BP-1 RELATED RHOGAP"/>
    <property type="match status" value="1"/>
</dbReference>
<dbReference type="Ensembl" id="ENSSAUT00010071608.1">
    <property type="protein sequence ID" value="ENSSAUP00010068431.1"/>
    <property type="gene ID" value="ENSSAUG00010027161.1"/>
</dbReference>
<reference evidence="18" key="2">
    <citation type="submission" date="2025-08" db="UniProtKB">
        <authorList>
            <consortium name="Ensembl"/>
        </authorList>
    </citation>
    <scope>IDENTIFICATION</scope>
</reference>
<evidence type="ECO:0000313" key="19">
    <source>
        <dbReference type="Proteomes" id="UP000472265"/>
    </source>
</evidence>
<evidence type="ECO:0000259" key="16">
    <source>
        <dbReference type="PROSITE" id="PS50238"/>
    </source>
</evidence>
<dbReference type="GO" id="GO:0014069">
    <property type="term" value="C:postsynaptic density"/>
    <property type="evidence" value="ECO:0007669"/>
    <property type="project" value="TreeGrafter"/>
</dbReference>
<comment type="subcellular location">
    <subcellularLocation>
        <location evidence="2">Cell projection</location>
        <location evidence="2">Dendrite</location>
    </subcellularLocation>
    <subcellularLocation>
        <location evidence="3">Cell projection</location>
        <location evidence="3">Dendritic spine</location>
    </subcellularLocation>
    <subcellularLocation>
        <location evidence="9">Presynapse</location>
    </subcellularLocation>
    <subcellularLocation>
        <location evidence="1">Recycling endosome</location>
    </subcellularLocation>
</comment>
<keyword evidence="4" id="KW-0343">GTPase activation</keyword>
<dbReference type="SMART" id="SM00721">
    <property type="entry name" value="BAR"/>
    <property type="match status" value="1"/>
</dbReference>
<keyword evidence="19" id="KW-1185">Reference proteome</keyword>
<evidence type="ECO:0000256" key="4">
    <source>
        <dbReference type="ARBA" id="ARBA00022468"/>
    </source>
</evidence>
<evidence type="ECO:0000256" key="10">
    <source>
        <dbReference type="ARBA" id="ARBA00059236"/>
    </source>
</evidence>
<feature type="region of interest" description="Disordered" evidence="15">
    <location>
        <begin position="156"/>
        <end position="181"/>
    </location>
</feature>
<dbReference type="SUPFAM" id="SSF103657">
    <property type="entry name" value="BAR/IMD domain-like"/>
    <property type="match status" value="1"/>
</dbReference>
<evidence type="ECO:0000256" key="15">
    <source>
        <dbReference type="SAM" id="MobiDB-lite"/>
    </source>
</evidence>
<sequence>MKKQFNRMRQLANQTVGRAEKTEVLSEDLLQVEKRLDLVKQVSHSTHKKLTACLQGQQGTDVEKRSKKLPLTILAQCMVEGAAVLGDDSLLGKMLKLCGETEEKLAQELIQFEFQIERDVVEPLYVLAEVDIPNIQKQRKHLAKLVLDMDSARTRFHQSSKSSSHPSTLQPGAKSESLREEMEEAANRMEICRDQLSADMYSFVAKEIDYANYFQTLIETQAEYHRKSLEILHSILPQIKAHQEAWVEKPSFGKSLEEHLNISGREIAFPIEACVTMLLECGMQEEGLFRVAPSASKLKKLKASLDCGVLDVQEYSSDPHAIAGALKSYLRELPEPLMTTELYDEWIQASNIQDMDKRLQALMSACEKLPTDNLNNFRYLIKFLAKLSEYQDANKMTPGNMAIVLGSCCSSMMTTLSLQIVGIIEPIIQHADWFFPGDIEFNLTGSYGSPIHTNHNSNYSSMPSPDMDQSERKQQHDQSRRPLSVATDNMMLEFYKKDGYDASCVLLLPTSLTLFHFPCFSLFSSRPRLLAGI</sequence>
<evidence type="ECO:0000256" key="5">
    <source>
        <dbReference type="ARBA" id="ARBA00022553"/>
    </source>
</evidence>
<protein>
    <recommendedName>
        <fullName evidence="12">Rho GTPase-activating protein 44</fullName>
    </recommendedName>
    <alternativeName>
        <fullName evidence="13">Rho-type GTPase-activating protein RICH2</fullName>
    </alternativeName>
    <alternativeName>
        <fullName evidence="14">RhoGAP interacting with CIP4 homologs protein 2</fullName>
    </alternativeName>
</protein>
<dbReference type="GO" id="GO:0035021">
    <property type="term" value="P:negative regulation of Rac protein signal transduction"/>
    <property type="evidence" value="ECO:0007669"/>
    <property type="project" value="TreeGrafter"/>
</dbReference>
<evidence type="ECO:0000256" key="8">
    <source>
        <dbReference type="ARBA" id="ARBA00023273"/>
    </source>
</evidence>
<evidence type="ECO:0000256" key="7">
    <source>
        <dbReference type="ARBA" id="ARBA00023018"/>
    </source>
</evidence>
<dbReference type="PROSITE" id="PS50238">
    <property type="entry name" value="RHOGAP"/>
    <property type="match status" value="1"/>
</dbReference>
<feature type="compositionally biased region" description="Basic and acidic residues" evidence="15">
    <location>
        <begin position="469"/>
        <end position="480"/>
    </location>
</feature>
<dbReference type="Proteomes" id="UP000472265">
    <property type="component" value="Chromosome 23"/>
</dbReference>